<comment type="caution">
    <text evidence="1">The sequence shown here is derived from an EMBL/GenBank/DDBJ whole genome shotgun (WGS) entry which is preliminary data.</text>
</comment>
<evidence type="ECO:0000313" key="1">
    <source>
        <dbReference type="EMBL" id="PJJ43952.1"/>
    </source>
</evidence>
<reference evidence="1 2" key="1">
    <citation type="submission" date="2017-11" db="EMBL/GenBank/DDBJ databases">
        <title>Sequencing the genomes of 1000 actinobacteria strains.</title>
        <authorList>
            <person name="Klenk H.-P."/>
        </authorList>
    </citation>
    <scope>NUCLEOTIDE SEQUENCE [LARGE SCALE GENOMIC DNA]</scope>
    <source>
        <strain evidence="1 2">DSM 12798</strain>
    </source>
</reference>
<gene>
    <name evidence="1" type="ORF">ATK23_1161</name>
</gene>
<proteinExistence type="predicted"/>
<keyword evidence="2" id="KW-1185">Reference proteome</keyword>
<name>A0ABX4MXJ7_9MICC</name>
<dbReference type="EMBL" id="PGEY01000001">
    <property type="protein sequence ID" value="PJJ43952.1"/>
    <property type="molecule type" value="Genomic_DNA"/>
</dbReference>
<dbReference type="Proteomes" id="UP000229263">
    <property type="component" value="Unassembled WGS sequence"/>
</dbReference>
<organism evidence="1 2">
    <name type="scientific">Glutamicibacter mysorens</name>
    <dbReference type="NCBI Taxonomy" id="257984"/>
    <lineage>
        <taxon>Bacteria</taxon>
        <taxon>Bacillati</taxon>
        <taxon>Actinomycetota</taxon>
        <taxon>Actinomycetes</taxon>
        <taxon>Micrococcales</taxon>
        <taxon>Micrococcaceae</taxon>
        <taxon>Glutamicibacter</taxon>
    </lineage>
</organism>
<evidence type="ECO:0000313" key="2">
    <source>
        <dbReference type="Proteomes" id="UP000229263"/>
    </source>
</evidence>
<protein>
    <submittedName>
        <fullName evidence="1">Uncharacterized protein</fullName>
    </submittedName>
</protein>
<sequence length="55" mass="5840">MGTVPRSPSEPTFHSIGGWSSRSLAWERYAPQWIKANSARALVSALGAVLLLSGA</sequence>
<accession>A0ABX4MXJ7</accession>